<dbReference type="Gene3D" id="1.20.1250.20">
    <property type="entry name" value="MFS general substrate transporter like domains"/>
    <property type="match status" value="1"/>
</dbReference>
<dbReference type="EMBL" id="REFW01000005">
    <property type="protein sequence ID" value="RMB57825.1"/>
    <property type="molecule type" value="Genomic_DNA"/>
</dbReference>
<reference evidence="2 3" key="1">
    <citation type="submission" date="2018-10" db="EMBL/GenBank/DDBJ databases">
        <title>Tessaracoccus antarcticuss sp. nov., isolated from sediment.</title>
        <authorList>
            <person name="Zhou L.Y."/>
            <person name="Du Z.J."/>
        </authorList>
    </citation>
    <scope>NUCLEOTIDE SEQUENCE [LARGE SCALE GENOMIC DNA]</scope>
    <source>
        <strain evidence="2 3">JDX10</strain>
    </source>
</reference>
<sequence length="115" mass="11737">MSTFTAGLVILALTPIPAPAIVTLVLAAIAVTAWGVAFAATGPVFQTGVMRIAERDADRASAVYVTGVQIGIASGSALGALILGQSFAWLPTVSAIFALLVLVLVIVRRPTSTIF</sequence>
<accession>A0A3M0FZ93</accession>
<feature type="transmembrane region" description="Helical" evidence="1">
    <location>
        <begin position="88"/>
        <end position="107"/>
    </location>
</feature>
<feature type="transmembrane region" description="Helical" evidence="1">
    <location>
        <begin position="20"/>
        <end position="41"/>
    </location>
</feature>
<dbReference type="Proteomes" id="UP000275256">
    <property type="component" value="Unassembled WGS sequence"/>
</dbReference>
<dbReference type="SUPFAM" id="SSF103473">
    <property type="entry name" value="MFS general substrate transporter"/>
    <property type="match status" value="1"/>
</dbReference>
<organism evidence="2 3">
    <name type="scientific">Tessaracoccus antarcticus</name>
    <dbReference type="NCBI Taxonomy" id="2479848"/>
    <lineage>
        <taxon>Bacteria</taxon>
        <taxon>Bacillati</taxon>
        <taxon>Actinomycetota</taxon>
        <taxon>Actinomycetes</taxon>
        <taxon>Propionibacteriales</taxon>
        <taxon>Propionibacteriaceae</taxon>
        <taxon>Tessaracoccus</taxon>
    </lineage>
</organism>
<feature type="transmembrane region" description="Helical" evidence="1">
    <location>
        <begin position="62"/>
        <end position="82"/>
    </location>
</feature>
<proteinExistence type="predicted"/>
<evidence type="ECO:0000313" key="3">
    <source>
        <dbReference type="Proteomes" id="UP000275256"/>
    </source>
</evidence>
<dbReference type="InterPro" id="IPR036259">
    <property type="entry name" value="MFS_trans_sf"/>
</dbReference>
<keyword evidence="1" id="KW-0812">Transmembrane</keyword>
<keyword evidence="1" id="KW-1133">Transmembrane helix</keyword>
<gene>
    <name evidence="2" type="ORF">EAX62_15320</name>
</gene>
<evidence type="ECO:0000256" key="1">
    <source>
        <dbReference type="SAM" id="Phobius"/>
    </source>
</evidence>
<keyword evidence="3" id="KW-1185">Reference proteome</keyword>
<name>A0A3M0FZ93_9ACTN</name>
<dbReference type="AlphaFoldDB" id="A0A3M0FZ93"/>
<keyword evidence="1" id="KW-0472">Membrane</keyword>
<comment type="caution">
    <text evidence="2">The sequence shown here is derived from an EMBL/GenBank/DDBJ whole genome shotgun (WGS) entry which is preliminary data.</text>
</comment>
<evidence type="ECO:0000313" key="2">
    <source>
        <dbReference type="EMBL" id="RMB57825.1"/>
    </source>
</evidence>
<protein>
    <submittedName>
        <fullName evidence="2">MFS transporter</fullName>
    </submittedName>
</protein>